<keyword evidence="2" id="KW-0238">DNA-binding</keyword>
<sequence length="155" mass="17557">MTDLEHTLLRAFAAFERWQSECLAAVSHQPLSSTDNAVLHIIRMKERPKTLTEVARLLARDDLSNLQYAIKKLTSAGLVEKSKEKKRRGVAYSVTDQGRQVTDDYADLRRALLIQMLPEERDSSAQFDSARRLLNLLQGVYDQAAVYVVSHSNPD</sequence>
<organism evidence="2 3">
    <name type="scientific">Marinobacter orientalis</name>
    <dbReference type="NCBI Taxonomy" id="1928859"/>
    <lineage>
        <taxon>Bacteria</taxon>
        <taxon>Pseudomonadati</taxon>
        <taxon>Pseudomonadota</taxon>
        <taxon>Gammaproteobacteria</taxon>
        <taxon>Pseudomonadales</taxon>
        <taxon>Marinobacteraceae</taxon>
        <taxon>Marinobacter</taxon>
    </lineage>
</organism>
<name>A0A7Y0NK81_9GAMM</name>
<dbReference type="InterPro" id="IPR036388">
    <property type="entry name" value="WH-like_DNA-bd_sf"/>
</dbReference>
<feature type="domain" description="HTH marR-type" evidence="1">
    <location>
        <begin position="24"/>
        <end position="121"/>
    </location>
</feature>
<dbReference type="OrthoDB" id="6622112at2"/>
<dbReference type="AlphaFoldDB" id="A0A7Y0NK81"/>
<gene>
    <name evidence="2" type="ORF">HIU99_03820</name>
</gene>
<dbReference type="GO" id="GO:0003700">
    <property type="term" value="F:DNA-binding transcription factor activity"/>
    <property type="evidence" value="ECO:0007669"/>
    <property type="project" value="InterPro"/>
</dbReference>
<evidence type="ECO:0000259" key="1">
    <source>
        <dbReference type="SMART" id="SM00347"/>
    </source>
</evidence>
<evidence type="ECO:0000313" key="3">
    <source>
        <dbReference type="Proteomes" id="UP000567186"/>
    </source>
</evidence>
<dbReference type="InterPro" id="IPR036390">
    <property type="entry name" value="WH_DNA-bd_sf"/>
</dbReference>
<reference evidence="2 3" key="1">
    <citation type="submission" date="2020-04" db="EMBL/GenBank/DDBJ databases">
        <title>Marinobacter oceani sp. nov., isolated from marine solar saltern.</title>
        <authorList>
            <person name="Chen X.-Y."/>
        </authorList>
    </citation>
    <scope>NUCLEOTIDE SEQUENCE [LARGE SCALE GENOMIC DNA]</scope>
    <source>
        <strain evidence="2 3">W62</strain>
    </source>
</reference>
<protein>
    <submittedName>
        <fullName evidence="2">Winged helix DNA-binding protein</fullName>
    </submittedName>
</protein>
<dbReference type="GO" id="GO:0003677">
    <property type="term" value="F:DNA binding"/>
    <property type="evidence" value="ECO:0007669"/>
    <property type="project" value="UniProtKB-KW"/>
</dbReference>
<dbReference type="SUPFAM" id="SSF46785">
    <property type="entry name" value="Winged helix' DNA-binding domain"/>
    <property type="match status" value="1"/>
</dbReference>
<proteinExistence type="predicted"/>
<dbReference type="Proteomes" id="UP000567186">
    <property type="component" value="Unassembled WGS sequence"/>
</dbReference>
<dbReference type="SMART" id="SM00347">
    <property type="entry name" value="HTH_MARR"/>
    <property type="match status" value="1"/>
</dbReference>
<accession>A0A7Y0NK81</accession>
<evidence type="ECO:0000313" key="2">
    <source>
        <dbReference type="EMBL" id="NMT62718.1"/>
    </source>
</evidence>
<dbReference type="EMBL" id="JABCKY010000001">
    <property type="protein sequence ID" value="NMT62718.1"/>
    <property type="molecule type" value="Genomic_DNA"/>
</dbReference>
<dbReference type="InterPro" id="IPR000835">
    <property type="entry name" value="HTH_MarR-typ"/>
</dbReference>
<dbReference type="Gene3D" id="1.10.10.10">
    <property type="entry name" value="Winged helix-like DNA-binding domain superfamily/Winged helix DNA-binding domain"/>
    <property type="match status" value="1"/>
</dbReference>
<dbReference type="Pfam" id="PF13463">
    <property type="entry name" value="HTH_27"/>
    <property type="match status" value="1"/>
</dbReference>
<comment type="caution">
    <text evidence="2">The sequence shown here is derived from an EMBL/GenBank/DDBJ whole genome shotgun (WGS) entry which is preliminary data.</text>
</comment>
<dbReference type="RefSeq" id="WP_135954085.1">
    <property type="nucleotide sequence ID" value="NZ_JABCKY010000001.1"/>
</dbReference>
<keyword evidence="3" id="KW-1185">Reference proteome</keyword>